<evidence type="ECO:0000313" key="15">
    <source>
        <dbReference type="Proteomes" id="UP000521199"/>
    </source>
</evidence>
<dbReference type="AlphaFoldDB" id="A0A7W8FZA9"/>
<dbReference type="GO" id="GO:0005524">
    <property type="term" value="F:ATP binding"/>
    <property type="evidence" value="ECO:0007669"/>
    <property type="project" value="UniProtKB-KW"/>
</dbReference>
<comment type="similarity">
    <text evidence="2">Belongs to the HPPK family.</text>
</comment>
<comment type="caution">
    <text evidence="14">The sequence shown here is derived from an EMBL/GenBank/DDBJ whole genome shotgun (WGS) entry which is preliminary data.</text>
</comment>
<evidence type="ECO:0000256" key="9">
    <source>
        <dbReference type="ARBA" id="ARBA00022909"/>
    </source>
</evidence>
<comment type="function">
    <text evidence="10">Catalyzes the transfer of pyrophosphate from adenosine triphosphate (ATP) to 6-hydroxymethyl-7,8-dihydropterin, an enzymatic step in folate biosynthesis pathway.</text>
</comment>
<keyword evidence="7 14" id="KW-0418">Kinase</keyword>
<keyword evidence="5 14" id="KW-0808">Transferase</keyword>
<evidence type="ECO:0000256" key="11">
    <source>
        <dbReference type="ARBA" id="ARBA00029766"/>
    </source>
</evidence>
<dbReference type="CDD" id="cd00483">
    <property type="entry name" value="HPPK"/>
    <property type="match status" value="1"/>
</dbReference>
<dbReference type="GO" id="GO:0046654">
    <property type="term" value="P:tetrahydrofolate biosynthetic process"/>
    <property type="evidence" value="ECO:0007669"/>
    <property type="project" value="UniProtKB-UniPathway"/>
</dbReference>
<dbReference type="UniPathway" id="UPA00077">
    <property type="reaction ID" value="UER00155"/>
</dbReference>
<dbReference type="EMBL" id="JACHHP010000001">
    <property type="protein sequence ID" value="MBB5207009.1"/>
    <property type="molecule type" value="Genomic_DNA"/>
</dbReference>
<feature type="domain" description="7,8-dihydro-6-hydroxymethylpterin-pyrophosphokinase" evidence="13">
    <location>
        <begin position="93"/>
        <end position="104"/>
    </location>
</feature>
<dbReference type="Pfam" id="PF01288">
    <property type="entry name" value="HPPK"/>
    <property type="match status" value="1"/>
</dbReference>
<evidence type="ECO:0000256" key="7">
    <source>
        <dbReference type="ARBA" id="ARBA00022777"/>
    </source>
</evidence>
<evidence type="ECO:0000256" key="6">
    <source>
        <dbReference type="ARBA" id="ARBA00022741"/>
    </source>
</evidence>
<name>A0A7W8FZA9_9GAMM</name>
<comment type="pathway">
    <text evidence="1">Cofactor biosynthesis; tetrahydrofolate biosynthesis; 2-amino-4-hydroxy-6-hydroxymethyl-7,8-dihydropteridine diphosphate from 7,8-dihydroneopterin triphosphate: step 4/4.</text>
</comment>
<dbReference type="GO" id="GO:0016301">
    <property type="term" value="F:kinase activity"/>
    <property type="evidence" value="ECO:0007669"/>
    <property type="project" value="UniProtKB-KW"/>
</dbReference>
<gene>
    <name evidence="14" type="ORF">HNQ52_000525</name>
</gene>
<dbReference type="InterPro" id="IPR035907">
    <property type="entry name" value="Hppk_sf"/>
</dbReference>
<accession>A0A7W8FZA9</accession>
<dbReference type="RefSeq" id="WP_183959513.1">
    <property type="nucleotide sequence ID" value="NZ_JACHHP010000001.1"/>
</dbReference>
<dbReference type="GO" id="GO:0046656">
    <property type="term" value="P:folic acid biosynthetic process"/>
    <property type="evidence" value="ECO:0007669"/>
    <property type="project" value="UniProtKB-KW"/>
</dbReference>
<dbReference type="SUPFAM" id="SSF55083">
    <property type="entry name" value="6-hydroxymethyl-7,8-dihydropterin pyrophosphokinase, HPPK"/>
    <property type="match status" value="1"/>
</dbReference>
<sequence length="164" mass="17874">MSAAAPVRAFVGLGSNLGDPRDALARAFEALAGIPDTVLLRRSALYRTPPWGLLAQPDFINAVAELATELDAQTLLAHLRRIEHDAGRQRSERWGPRSLDLDLLLHGDTRVDTPDLQLPHPRMHERAFVLVPLADLAPALELPSHGRVADVLANLDRDGIEAVP</sequence>
<dbReference type="GO" id="GO:0003848">
    <property type="term" value="F:2-amino-4-hydroxy-6-hydroxymethyldihydropteridine diphosphokinase activity"/>
    <property type="evidence" value="ECO:0007669"/>
    <property type="project" value="UniProtKB-EC"/>
</dbReference>
<dbReference type="Proteomes" id="UP000521199">
    <property type="component" value="Unassembled WGS sequence"/>
</dbReference>
<reference evidence="14 15" key="1">
    <citation type="submission" date="2020-08" db="EMBL/GenBank/DDBJ databases">
        <title>Genomic Encyclopedia of Type Strains, Phase IV (KMG-IV): sequencing the most valuable type-strain genomes for metagenomic binning, comparative biology and taxonomic classification.</title>
        <authorList>
            <person name="Goeker M."/>
        </authorList>
    </citation>
    <scope>NUCLEOTIDE SEQUENCE [LARGE SCALE GENOMIC DNA]</scope>
    <source>
        <strain evidence="14 15">DSM 24163</strain>
    </source>
</reference>
<evidence type="ECO:0000259" key="13">
    <source>
        <dbReference type="PROSITE" id="PS00794"/>
    </source>
</evidence>
<evidence type="ECO:0000256" key="5">
    <source>
        <dbReference type="ARBA" id="ARBA00022679"/>
    </source>
</evidence>
<dbReference type="EC" id="2.7.6.3" evidence="3"/>
<proteinExistence type="inferred from homology"/>
<evidence type="ECO:0000256" key="4">
    <source>
        <dbReference type="ARBA" id="ARBA00016218"/>
    </source>
</evidence>
<protein>
    <recommendedName>
        <fullName evidence="4">2-amino-4-hydroxy-6-hydroxymethyldihydropteridine pyrophosphokinase</fullName>
        <ecNumber evidence="3">2.7.6.3</ecNumber>
    </recommendedName>
    <alternativeName>
        <fullName evidence="11">6-hydroxymethyl-7,8-dihydropterin pyrophosphokinase</fullName>
    </alternativeName>
    <alternativeName>
        <fullName evidence="12">7,8-dihydro-6-hydroxymethylpterin-pyrophosphokinase</fullName>
    </alternativeName>
</protein>
<dbReference type="NCBIfam" id="TIGR01498">
    <property type="entry name" value="folK"/>
    <property type="match status" value="1"/>
</dbReference>
<dbReference type="PROSITE" id="PS00794">
    <property type="entry name" value="HPPK"/>
    <property type="match status" value="1"/>
</dbReference>
<keyword evidence="8" id="KW-0067">ATP-binding</keyword>
<evidence type="ECO:0000256" key="10">
    <source>
        <dbReference type="ARBA" id="ARBA00029409"/>
    </source>
</evidence>
<dbReference type="Gene3D" id="3.30.70.560">
    <property type="entry name" value="7,8-Dihydro-6-hydroxymethylpterin-pyrophosphokinase HPPK"/>
    <property type="match status" value="1"/>
</dbReference>
<evidence type="ECO:0000313" key="14">
    <source>
        <dbReference type="EMBL" id="MBB5207009.1"/>
    </source>
</evidence>
<keyword evidence="15" id="KW-1185">Reference proteome</keyword>
<organism evidence="14 15">
    <name type="scientific">Chiayiivirga flava</name>
    <dbReference type="NCBI Taxonomy" id="659595"/>
    <lineage>
        <taxon>Bacteria</taxon>
        <taxon>Pseudomonadati</taxon>
        <taxon>Pseudomonadota</taxon>
        <taxon>Gammaproteobacteria</taxon>
        <taxon>Lysobacterales</taxon>
        <taxon>Lysobacteraceae</taxon>
        <taxon>Chiayiivirga</taxon>
    </lineage>
</organism>
<dbReference type="PANTHER" id="PTHR43071:SF1">
    <property type="entry name" value="2-AMINO-4-HYDROXY-6-HYDROXYMETHYLDIHYDROPTERIDINE PYROPHOSPHOKINASE"/>
    <property type="match status" value="1"/>
</dbReference>
<evidence type="ECO:0000256" key="1">
    <source>
        <dbReference type="ARBA" id="ARBA00005051"/>
    </source>
</evidence>
<keyword evidence="6" id="KW-0547">Nucleotide-binding</keyword>
<evidence type="ECO:0000256" key="8">
    <source>
        <dbReference type="ARBA" id="ARBA00022840"/>
    </source>
</evidence>
<evidence type="ECO:0000256" key="3">
    <source>
        <dbReference type="ARBA" id="ARBA00013253"/>
    </source>
</evidence>
<keyword evidence="9" id="KW-0289">Folate biosynthesis</keyword>
<evidence type="ECO:0000256" key="2">
    <source>
        <dbReference type="ARBA" id="ARBA00005810"/>
    </source>
</evidence>
<evidence type="ECO:0000256" key="12">
    <source>
        <dbReference type="ARBA" id="ARBA00033413"/>
    </source>
</evidence>
<dbReference type="PANTHER" id="PTHR43071">
    <property type="entry name" value="2-AMINO-4-HYDROXY-6-HYDROXYMETHYLDIHYDROPTERIDINE PYROPHOSPHOKINASE"/>
    <property type="match status" value="1"/>
</dbReference>
<dbReference type="InterPro" id="IPR000550">
    <property type="entry name" value="Hppk"/>
</dbReference>